<feature type="domain" description="ABC transporter" evidence="4">
    <location>
        <begin position="9"/>
        <end position="257"/>
    </location>
</feature>
<reference evidence="6" key="1">
    <citation type="journal article" date="2019" name="Int. J. Syst. Evol. Microbiol.">
        <title>The Global Catalogue of Microorganisms (GCM) 10K type strain sequencing project: providing services to taxonomists for standard genome sequencing and annotation.</title>
        <authorList>
            <consortium name="The Broad Institute Genomics Platform"/>
            <consortium name="The Broad Institute Genome Sequencing Center for Infectious Disease"/>
            <person name="Wu L."/>
            <person name="Ma J."/>
        </authorList>
    </citation>
    <scope>NUCLEOTIDE SEQUENCE [LARGE SCALE GENOMIC DNA]</scope>
    <source>
        <strain evidence="6">JCM 10696</strain>
    </source>
</reference>
<evidence type="ECO:0000256" key="1">
    <source>
        <dbReference type="ARBA" id="ARBA00022448"/>
    </source>
</evidence>
<dbReference type="RefSeq" id="WP_344245495.1">
    <property type="nucleotide sequence ID" value="NZ_BAAAHH010000038.1"/>
</dbReference>
<dbReference type="Pfam" id="PF00005">
    <property type="entry name" value="ABC_tran"/>
    <property type="match status" value="1"/>
</dbReference>
<name>A0ABP4CCI2_9ACTN</name>
<keyword evidence="3 5" id="KW-0067">ATP-binding</keyword>
<dbReference type="CDD" id="cd03219">
    <property type="entry name" value="ABC_Mj1267_LivG_branched"/>
    <property type="match status" value="1"/>
</dbReference>
<dbReference type="GO" id="GO:0005524">
    <property type="term" value="F:ATP binding"/>
    <property type="evidence" value="ECO:0007669"/>
    <property type="project" value="UniProtKB-KW"/>
</dbReference>
<dbReference type="InterPro" id="IPR051120">
    <property type="entry name" value="ABC_AA/LPS_Transport"/>
</dbReference>
<dbReference type="Gene3D" id="3.40.50.300">
    <property type="entry name" value="P-loop containing nucleotide triphosphate hydrolases"/>
    <property type="match status" value="1"/>
</dbReference>
<keyword evidence="1" id="KW-0813">Transport</keyword>
<sequence>MSHDPPPELRVGDLTLSFGGVTALDRVSLTVAPGEIRGLIGPNGAGKTTLFNCVTRLYRPDSGTITFAGHDLLRTRPDRIIRLGIARTFQNLALFPSLSVLDNTLLGAHSRDSSGFTASLLGLPGTRRAHRALAAEAMDILDDLGLADVAHQEAAGLPFGTLKRVELARALAGRPRLLLLDEPAGGLTHAEVDELGELILRLRAERGLGALLVEHHMGLVMGISDRVVAMESGRDIAEGAPEDVRGDERVLAAYLGRTA</sequence>
<dbReference type="InterPro" id="IPR003439">
    <property type="entry name" value="ABC_transporter-like_ATP-bd"/>
</dbReference>
<dbReference type="Proteomes" id="UP001500665">
    <property type="component" value="Unassembled WGS sequence"/>
</dbReference>
<dbReference type="PANTHER" id="PTHR45772:SF4">
    <property type="entry name" value="ABC TRANSPORTER ATP-BINDING PROTEIN"/>
    <property type="match status" value="1"/>
</dbReference>
<dbReference type="PROSITE" id="PS50893">
    <property type="entry name" value="ABC_TRANSPORTER_2"/>
    <property type="match status" value="1"/>
</dbReference>
<proteinExistence type="predicted"/>
<accession>A0ABP4CCI2</accession>
<evidence type="ECO:0000256" key="3">
    <source>
        <dbReference type="ARBA" id="ARBA00022840"/>
    </source>
</evidence>
<comment type="caution">
    <text evidence="5">The sequence shown here is derived from an EMBL/GenBank/DDBJ whole genome shotgun (WGS) entry which is preliminary data.</text>
</comment>
<dbReference type="SMART" id="SM00382">
    <property type="entry name" value="AAA"/>
    <property type="match status" value="1"/>
</dbReference>
<organism evidence="5 6">
    <name type="scientific">Actinocorallia libanotica</name>
    <dbReference type="NCBI Taxonomy" id="46162"/>
    <lineage>
        <taxon>Bacteria</taxon>
        <taxon>Bacillati</taxon>
        <taxon>Actinomycetota</taxon>
        <taxon>Actinomycetes</taxon>
        <taxon>Streptosporangiales</taxon>
        <taxon>Thermomonosporaceae</taxon>
        <taxon>Actinocorallia</taxon>
    </lineage>
</organism>
<gene>
    <name evidence="5" type="ORF">GCM10009550_65690</name>
</gene>
<dbReference type="EMBL" id="BAAAHH010000038">
    <property type="protein sequence ID" value="GAA0965457.1"/>
    <property type="molecule type" value="Genomic_DNA"/>
</dbReference>
<evidence type="ECO:0000256" key="2">
    <source>
        <dbReference type="ARBA" id="ARBA00022741"/>
    </source>
</evidence>
<keyword evidence="2" id="KW-0547">Nucleotide-binding</keyword>
<evidence type="ECO:0000313" key="5">
    <source>
        <dbReference type="EMBL" id="GAA0965457.1"/>
    </source>
</evidence>
<dbReference type="SUPFAM" id="SSF52540">
    <property type="entry name" value="P-loop containing nucleoside triphosphate hydrolases"/>
    <property type="match status" value="1"/>
</dbReference>
<protein>
    <submittedName>
        <fullName evidence="5">ABC transporter ATP-binding protein</fullName>
    </submittedName>
</protein>
<dbReference type="InterPro" id="IPR003593">
    <property type="entry name" value="AAA+_ATPase"/>
</dbReference>
<evidence type="ECO:0000313" key="6">
    <source>
        <dbReference type="Proteomes" id="UP001500665"/>
    </source>
</evidence>
<keyword evidence="6" id="KW-1185">Reference proteome</keyword>
<evidence type="ECO:0000259" key="4">
    <source>
        <dbReference type="PROSITE" id="PS50893"/>
    </source>
</evidence>
<dbReference type="PANTHER" id="PTHR45772">
    <property type="entry name" value="CONSERVED COMPONENT OF ABC TRANSPORTER FOR NATURAL AMINO ACIDS-RELATED"/>
    <property type="match status" value="1"/>
</dbReference>
<dbReference type="Pfam" id="PF12399">
    <property type="entry name" value="BCA_ABC_TP_C"/>
    <property type="match status" value="1"/>
</dbReference>
<dbReference type="InterPro" id="IPR027417">
    <property type="entry name" value="P-loop_NTPase"/>
</dbReference>
<dbReference type="InterPro" id="IPR032823">
    <property type="entry name" value="BCA_ABC_TP_C"/>
</dbReference>